<keyword evidence="5" id="KW-1185">Reference proteome</keyword>
<sequence length="346" mass="40034">MKIDESVKKEIQEEMDKIQTPPSLYEFAKNISKESKNRTDVEKSTGRKRERRKLHFVVAAVISFVVLTGSAFLSPTMAEVVSKIPYLGQIFYKPIQEVIWEDLAKEGYQLSAIGIGKWEQKPYFDIELNETEEYVKQEEGKVINLLNEILDKRGYDNYELMVSAKNENEVSSVQKEIDKQREELGEKLMSDLEGAGYPIMNVNTYGPVVSVYIPIADEAKKVEIYKAAIELLKANETPKQVQVITRDLSEEEIESRWMPVMSSIEEELFLKKEYEVADIRYSYNPEKVSITIMTNMKSSDLETKETVTKIRKEITDFLNSEEVKTKTENHKFELIIQDKNGDDFLF</sequence>
<dbReference type="Proteomes" id="UP000198734">
    <property type="component" value="Unassembled WGS sequence"/>
</dbReference>
<evidence type="ECO:0000256" key="1">
    <source>
        <dbReference type="SAM" id="Coils"/>
    </source>
</evidence>
<dbReference type="InterPro" id="IPR025108">
    <property type="entry name" value="DUF4030"/>
</dbReference>
<name>A0A1I6B294_9BACI</name>
<keyword evidence="2" id="KW-1133">Transmembrane helix</keyword>
<dbReference type="Pfam" id="PF13222">
    <property type="entry name" value="DUF4030"/>
    <property type="match status" value="1"/>
</dbReference>
<reference evidence="5" key="1">
    <citation type="submission" date="2016-10" db="EMBL/GenBank/DDBJ databases">
        <authorList>
            <person name="Varghese N."/>
            <person name="Submissions S."/>
        </authorList>
    </citation>
    <scope>NUCLEOTIDE SEQUENCE [LARGE SCALE GENOMIC DNA]</scope>
    <source>
        <strain evidence="5">DSM 11706</strain>
    </source>
</reference>
<dbReference type="InterPro" id="IPR025436">
    <property type="entry name" value="DUF4179"/>
</dbReference>
<dbReference type="STRING" id="126156.SAMN05421670_0108"/>
<dbReference type="OrthoDB" id="2455196at2"/>
<evidence type="ECO:0000256" key="2">
    <source>
        <dbReference type="SAM" id="Phobius"/>
    </source>
</evidence>
<evidence type="ECO:0000313" key="5">
    <source>
        <dbReference type="Proteomes" id="UP000198734"/>
    </source>
</evidence>
<gene>
    <name evidence="4" type="ORF">SAMN05421670_0108</name>
</gene>
<keyword evidence="2" id="KW-0472">Membrane</keyword>
<evidence type="ECO:0000259" key="3">
    <source>
        <dbReference type="Pfam" id="PF13786"/>
    </source>
</evidence>
<feature type="transmembrane region" description="Helical" evidence="2">
    <location>
        <begin position="54"/>
        <end position="73"/>
    </location>
</feature>
<dbReference type="RefSeq" id="WP_093538459.1">
    <property type="nucleotide sequence ID" value="NZ_FOXU01000010.1"/>
</dbReference>
<keyword evidence="2" id="KW-0812">Transmembrane</keyword>
<protein>
    <recommendedName>
        <fullName evidence="3">DUF4179 domain-containing protein</fullName>
    </recommendedName>
</protein>
<evidence type="ECO:0000313" key="4">
    <source>
        <dbReference type="EMBL" id="SFQ75071.1"/>
    </source>
</evidence>
<keyword evidence="1" id="KW-0175">Coiled coil</keyword>
<dbReference type="AlphaFoldDB" id="A0A1I6B294"/>
<feature type="domain" description="DUF4179" evidence="3">
    <location>
        <begin position="48"/>
        <end position="93"/>
    </location>
</feature>
<proteinExistence type="predicted"/>
<dbReference type="EMBL" id="FOXU01000010">
    <property type="protein sequence ID" value="SFQ75071.1"/>
    <property type="molecule type" value="Genomic_DNA"/>
</dbReference>
<organism evidence="4 5">
    <name type="scientific">Psychrobacillus psychrotolerans</name>
    <dbReference type="NCBI Taxonomy" id="126156"/>
    <lineage>
        <taxon>Bacteria</taxon>
        <taxon>Bacillati</taxon>
        <taxon>Bacillota</taxon>
        <taxon>Bacilli</taxon>
        <taxon>Bacillales</taxon>
        <taxon>Bacillaceae</taxon>
        <taxon>Psychrobacillus</taxon>
    </lineage>
</organism>
<dbReference type="Pfam" id="PF13786">
    <property type="entry name" value="DUF4179"/>
    <property type="match status" value="1"/>
</dbReference>
<accession>A0A1I6B294</accession>
<feature type="coiled-coil region" evidence="1">
    <location>
        <begin position="128"/>
        <end position="183"/>
    </location>
</feature>